<evidence type="ECO:0000313" key="4">
    <source>
        <dbReference type="RefSeq" id="XP_058976143.1"/>
    </source>
</evidence>
<dbReference type="InterPro" id="IPR005312">
    <property type="entry name" value="DUF1759"/>
</dbReference>
<feature type="region of interest" description="Disordered" evidence="1">
    <location>
        <begin position="385"/>
        <end position="411"/>
    </location>
</feature>
<dbReference type="Proteomes" id="UP001652621">
    <property type="component" value="Unplaced"/>
</dbReference>
<dbReference type="InterPro" id="IPR001878">
    <property type="entry name" value="Znf_CCHC"/>
</dbReference>
<dbReference type="PANTHER" id="PTHR47331">
    <property type="entry name" value="PHD-TYPE DOMAIN-CONTAINING PROTEIN"/>
    <property type="match status" value="1"/>
</dbReference>
<dbReference type="GeneID" id="131801416"/>
<dbReference type="SMART" id="SM00343">
    <property type="entry name" value="ZnF_C2HC"/>
    <property type="match status" value="2"/>
</dbReference>
<evidence type="ECO:0000313" key="3">
    <source>
        <dbReference type="Proteomes" id="UP001652621"/>
    </source>
</evidence>
<evidence type="ECO:0000259" key="2">
    <source>
        <dbReference type="SMART" id="SM00343"/>
    </source>
</evidence>
<dbReference type="RefSeq" id="XP_058976143.1">
    <property type="nucleotide sequence ID" value="XM_059120160.1"/>
</dbReference>
<dbReference type="InterPro" id="IPR021109">
    <property type="entry name" value="Peptidase_aspartic_dom_sf"/>
</dbReference>
<accession>A0ABM3URI4</accession>
<dbReference type="PANTHER" id="PTHR47331:SF5">
    <property type="entry name" value="RIBONUCLEASE H"/>
    <property type="match status" value="1"/>
</dbReference>
<feature type="domain" description="CCHC-type" evidence="2">
    <location>
        <begin position="354"/>
        <end position="370"/>
    </location>
</feature>
<dbReference type="Pfam" id="PF03564">
    <property type="entry name" value="DUF1759"/>
    <property type="match status" value="1"/>
</dbReference>
<dbReference type="Gene3D" id="2.40.70.10">
    <property type="entry name" value="Acid Proteases"/>
    <property type="match status" value="1"/>
</dbReference>
<feature type="domain" description="CCHC-type" evidence="2">
    <location>
        <begin position="320"/>
        <end position="336"/>
    </location>
</feature>
<gene>
    <name evidence="4" type="primary">LOC131801416</name>
</gene>
<reference evidence="4" key="1">
    <citation type="submission" date="2025-08" db="UniProtKB">
        <authorList>
            <consortium name="RefSeq"/>
        </authorList>
    </citation>
    <scope>IDENTIFICATION</scope>
    <source>
        <strain evidence="4">Aabys</strain>
        <tissue evidence="4">Whole body</tissue>
    </source>
</reference>
<name>A0ABM3URI4_MUSDO</name>
<organism evidence="3 4">
    <name type="scientific">Musca domestica</name>
    <name type="common">House fly</name>
    <dbReference type="NCBI Taxonomy" id="7370"/>
    <lineage>
        <taxon>Eukaryota</taxon>
        <taxon>Metazoa</taxon>
        <taxon>Ecdysozoa</taxon>
        <taxon>Arthropoda</taxon>
        <taxon>Hexapoda</taxon>
        <taxon>Insecta</taxon>
        <taxon>Pterygota</taxon>
        <taxon>Neoptera</taxon>
        <taxon>Endopterygota</taxon>
        <taxon>Diptera</taxon>
        <taxon>Brachycera</taxon>
        <taxon>Muscomorpha</taxon>
        <taxon>Muscoidea</taxon>
        <taxon>Muscidae</taxon>
        <taxon>Musca</taxon>
    </lineage>
</organism>
<evidence type="ECO:0000256" key="1">
    <source>
        <dbReference type="SAM" id="MobiDB-lite"/>
    </source>
</evidence>
<protein>
    <submittedName>
        <fullName evidence="4">Uncharacterized protein LOC131801416</fullName>
    </submittedName>
</protein>
<keyword evidence="3" id="KW-1185">Reference proteome</keyword>
<proteinExistence type="predicted"/>
<sequence length="668" mass="75144">MSLDDLKQQRAITKKNISRIKTVIGANAKGEGKSLSAAELKCRLGILDSYFKQILSVQNKIENIDPDDNGRADIEDLYCYINSQIQHQLVEDGHNTTFAESSFAIAVPSNKLPRLKLPSFNGKYSEYKNFINSFKQIIDREHGLSNIEKFNHLLNCLHGHALETVKAFQVTNENYPKALERLKTRYDNSTLIFMENISTLFDLPDVSKPSSGQLRSLVDNVSALYSSLQSLGSPTDIVNAMLIHIVMGKVDSDTKRKWKDSLDFSKLPTWEDCSNILERRCQYLESLDSNTISRRQDHHSGKSNQKLSKHGYTFSCSKRVCAFCSKSDHYIAQCQRFKDLDVPTRFENVKKFGLCINCLAKGHQVTNCPSSFKCKHCSRSHHTMLHRSQLDQGPSSPEPTPSTSRAAATDISASVHAHMESSSPHVLLATAMVLVRDNSGSYKLGRALLDSCSQLNFVTDEFAQRLKLQRVKKSVEVSSIGNSSTKVKHNCSTNIKSRITDFEVPLSFCITPHISYQPDSELDVTSWNLPPNTELADDNFYKSRKIDLLIGTETFFDILSVGQIKLGPNLPKLQKTLFGWIVTGKYNSSRENNFVSSYLLSTEEKINMNLERLWKIEEIDAASTQTTPEQLECEIFFQTTVSRESSASGIGARYTGNRLAHSTTTLQR</sequence>